<gene>
    <name evidence="2" type="ORF">KHC33_10750</name>
</gene>
<name>A0A8E7AW28_9EURY</name>
<dbReference type="KEGG" id="mrtj:KHC33_10750"/>
<evidence type="ECO:0000256" key="1">
    <source>
        <dbReference type="SAM" id="MobiDB-lite"/>
    </source>
</evidence>
<protein>
    <submittedName>
        <fullName evidence="2">AbrB/MazE/SpoVT family DNA-binding domain-containing protein</fullName>
    </submittedName>
</protein>
<feature type="compositionally biased region" description="Polar residues" evidence="1">
    <location>
        <begin position="1"/>
        <end position="19"/>
    </location>
</feature>
<organism evidence="2 3">
    <name type="scientific">Methanospirillum purgamenti</name>
    <dbReference type="NCBI Taxonomy" id="2834276"/>
    <lineage>
        <taxon>Archaea</taxon>
        <taxon>Methanobacteriati</taxon>
        <taxon>Methanobacteriota</taxon>
        <taxon>Stenosarchaea group</taxon>
        <taxon>Methanomicrobia</taxon>
        <taxon>Methanomicrobiales</taxon>
        <taxon>Methanospirillaceae</taxon>
        <taxon>Methanospirillum</taxon>
    </lineage>
</organism>
<feature type="region of interest" description="Disordered" evidence="1">
    <location>
        <begin position="1"/>
        <end position="21"/>
    </location>
</feature>
<dbReference type="SUPFAM" id="SSF89447">
    <property type="entry name" value="AbrB/MazE/MraZ-like"/>
    <property type="match status" value="1"/>
</dbReference>
<keyword evidence="2" id="KW-0238">DNA-binding</keyword>
<accession>A0A8E7AW28</accession>
<proteinExistence type="predicted"/>
<dbReference type="RefSeq" id="WP_214418639.1">
    <property type="nucleotide sequence ID" value="NZ_CP075546.1"/>
</dbReference>
<reference evidence="2 3" key="1">
    <citation type="submission" date="2021-05" db="EMBL/GenBank/DDBJ databases">
        <title>A novel Methanospirillum isolate from a pyrite-forming mixed culture.</title>
        <authorList>
            <person name="Bunk B."/>
            <person name="Sproer C."/>
            <person name="Spring S."/>
            <person name="Pester M."/>
        </authorList>
    </citation>
    <scope>NUCLEOTIDE SEQUENCE [LARGE SCALE GENOMIC DNA]</scope>
    <source>
        <strain evidence="2 3">J.3.6.1-F.2.7.3</strain>
    </source>
</reference>
<evidence type="ECO:0000313" key="3">
    <source>
        <dbReference type="Proteomes" id="UP000680656"/>
    </source>
</evidence>
<evidence type="ECO:0000313" key="2">
    <source>
        <dbReference type="EMBL" id="QVV87820.1"/>
    </source>
</evidence>
<dbReference type="AlphaFoldDB" id="A0A8E7AW28"/>
<dbReference type="Gene3D" id="2.10.260.10">
    <property type="match status" value="1"/>
</dbReference>
<dbReference type="NCBIfam" id="NF040962">
    <property type="entry name" value="near_HgcAB"/>
    <property type="match status" value="1"/>
</dbReference>
<sequence>MNKKGTQSEVSKGSDSQSPKVEAILTIDARGQALIPKDVREEAQMNVGDKFALISHNHEEKICCLYLIPVNDLSSKTTKLMHHILSE</sequence>
<keyword evidence="3" id="KW-1185">Reference proteome</keyword>
<dbReference type="GO" id="GO:0003677">
    <property type="term" value="F:DNA binding"/>
    <property type="evidence" value="ECO:0007669"/>
    <property type="project" value="UniProtKB-KW"/>
</dbReference>
<dbReference type="GeneID" id="65097668"/>
<dbReference type="InterPro" id="IPR037914">
    <property type="entry name" value="SpoVT-AbrB_sf"/>
</dbReference>
<dbReference type="EMBL" id="CP075546">
    <property type="protein sequence ID" value="QVV87820.1"/>
    <property type="molecule type" value="Genomic_DNA"/>
</dbReference>
<dbReference type="Proteomes" id="UP000680656">
    <property type="component" value="Chromosome"/>
</dbReference>